<dbReference type="EMBL" id="KZ293648">
    <property type="protein sequence ID" value="PBK98635.1"/>
    <property type="molecule type" value="Genomic_DNA"/>
</dbReference>
<proteinExistence type="predicted"/>
<dbReference type="AlphaFoldDB" id="A0A2H3DTU6"/>
<sequence>MRYTKVYSNTHTRLEQVCPFSSMYLWEPIWNEQDSTTRLANWRCSQACTSWTADGKIPQPLSQSRVGRILRLSSYSTSHEWPTGRKFSATICLWQIAWLHLCQLPFTAYFRTAPKHIGVSMAESPGPAKMPHSLIYTTRRPFMVERHVGLA</sequence>
<dbReference type="Proteomes" id="UP000217790">
    <property type="component" value="Unassembled WGS sequence"/>
</dbReference>
<dbReference type="InParanoid" id="A0A2H3DTU6"/>
<keyword evidence="2" id="KW-1185">Reference proteome</keyword>
<organism evidence="1 2">
    <name type="scientific">Armillaria gallica</name>
    <name type="common">Bulbous honey fungus</name>
    <name type="synonym">Armillaria bulbosa</name>
    <dbReference type="NCBI Taxonomy" id="47427"/>
    <lineage>
        <taxon>Eukaryota</taxon>
        <taxon>Fungi</taxon>
        <taxon>Dikarya</taxon>
        <taxon>Basidiomycota</taxon>
        <taxon>Agaricomycotina</taxon>
        <taxon>Agaricomycetes</taxon>
        <taxon>Agaricomycetidae</taxon>
        <taxon>Agaricales</taxon>
        <taxon>Marasmiineae</taxon>
        <taxon>Physalacriaceae</taxon>
        <taxon>Armillaria</taxon>
    </lineage>
</organism>
<name>A0A2H3DTU6_ARMGA</name>
<reference evidence="2" key="1">
    <citation type="journal article" date="2017" name="Nat. Ecol. Evol.">
        <title>Genome expansion and lineage-specific genetic innovations in the forest pathogenic fungi Armillaria.</title>
        <authorList>
            <person name="Sipos G."/>
            <person name="Prasanna A.N."/>
            <person name="Walter M.C."/>
            <person name="O'Connor E."/>
            <person name="Balint B."/>
            <person name="Krizsan K."/>
            <person name="Kiss B."/>
            <person name="Hess J."/>
            <person name="Varga T."/>
            <person name="Slot J."/>
            <person name="Riley R."/>
            <person name="Boka B."/>
            <person name="Rigling D."/>
            <person name="Barry K."/>
            <person name="Lee J."/>
            <person name="Mihaltcheva S."/>
            <person name="LaButti K."/>
            <person name="Lipzen A."/>
            <person name="Waldron R."/>
            <person name="Moloney N.M."/>
            <person name="Sperisen C."/>
            <person name="Kredics L."/>
            <person name="Vagvoelgyi C."/>
            <person name="Patrignani A."/>
            <person name="Fitzpatrick D."/>
            <person name="Nagy I."/>
            <person name="Doyle S."/>
            <person name="Anderson J.B."/>
            <person name="Grigoriev I.V."/>
            <person name="Gueldener U."/>
            <person name="Muensterkoetter M."/>
            <person name="Nagy L.G."/>
        </authorList>
    </citation>
    <scope>NUCLEOTIDE SEQUENCE [LARGE SCALE GENOMIC DNA]</scope>
    <source>
        <strain evidence="2">Ar21-2</strain>
    </source>
</reference>
<evidence type="ECO:0000313" key="1">
    <source>
        <dbReference type="EMBL" id="PBK98635.1"/>
    </source>
</evidence>
<accession>A0A2H3DTU6</accession>
<evidence type="ECO:0000313" key="2">
    <source>
        <dbReference type="Proteomes" id="UP000217790"/>
    </source>
</evidence>
<gene>
    <name evidence="1" type="ORF">ARMGADRAFT_585617</name>
</gene>
<protein>
    <submittedName>
        <fullName evidence="1">Uncharacterized protein</fullName>
    </submittedName>
</protein>